<dbReference type="GO" id="GO:0008854">
    <property type="term" value="F:exodeoxyribonuclease V activity"/>
    <property type="evidence" value="ECO:0007669"/>
    <property type="project" value="InterPro"/>
</dbReference>
<keyword evidence="10 11" id="KW-0413">Isomerase</keyword>
<protein>
    <recommendedName>
        <fullName evidence="11">RecBCD enzyme subunit RecD</fullName>
        <ecNumber evidence="11">5.6.2.3</ecNumber>
    </recommendedName>
    <alternativeName>
        <fullName evidence="11">DNA 5'-3' helicase subunit RecD</fullName>
    </alternativeName>
    <alternativeName>
        <fullName evidence="11">Exonuclease V subunit RecD</fullName>
        <shortName evidence="11">ExoV subunit RecD</shortName>
    </alternativeName>
    <alternativeName>
        <fullName evidence="11">Helicase/nuclease RecBCD subunit RecD</fullName>
    </alternativeName>
</protein>
<dbReference type="GO" id="GO:0016887">
    <property type="term" value="F:ATP hydrolysis activity"/>
    <property type="evidence" value="ECO:0007669"/>
    <property type="project" value="RHEA"/>
</dbReference>
<dbReference type="InterPro" id="IPR041851">
    <property type="entry name" value="RecD_N_sf"/>
</dbReference>
<comment type="miscellaneous">
    <text evidence="11">In the RecBCD complex, RecB has a slow 3'-5' helicase, an exonuclease activity and loads RecA onto ssDNA, RecD has a fast 5'-3' helicase activity, while RecC stimulates the ATPase and processivity of the RecB helicase and contributes to recognition of the Chi site.</text>
</comment>
<evidence type="ECO:0000259" key="12">
    <source>
        <dbReference type="Pfam" id="PF13538"/>
    </source>
</evidence>
<dbReference type="EMBL" id="CP000453">
    <property type="protein sequence ID" value="ABI56159.1"/>
    <property type="molecule type" value="Genomic_DNA"/>
</dbReference>
<evidence type="ECO:0000256" key="4">
    <source>
        <dbReference type="ARBA" id="ARBA00022801"/>
    </source>
</evidence>
<evidence type="ECO:0000256" key="9">
    <source>
        <dbReference type="ARBA" id="ARBA00023204"/>
    </source>
</evidence>
<evidence type="ECO:0000313" key="15">
    <source>
        <dbReference type="Proteomes" id="UP000001962"/>
    </source>
</evidence>
<comment type="subunit">
    <text evidence="11">Heterotrimer of RecB, RecC and RecD. All subunits contribute to DNA-binding.</text>
</comment>
<dbReference type="Proteomes" id="UP000001962">
    <property type="component" value="Chromosome"/>
</dbReference>
<dbReference type="PANTHER" id="PTHR43788:SF6">
    <property type="entry name" value="DNA HELICASE B"/>
    <property type="match status" value="1"/>
</dbReference>
<dbReference type="NCBIfam" id="TIGR01447">
    <property type="entry name" value="recD"/>
    <property type="match status" value="1"/>
</dbReference>
<dbReference type="GO" id="GO:0017116">
    <property type="term" value="F:single-stranded DNA helicase activity"/>
    <property type="evidence" value="ECO:0007669"/>
    <property type="project" value="TreeGrafter"/>
</dbReference>
<dbReference type="InterPro" id="IPR006344">
    <property type="entry name" value="RecD"/>
</dbReference>
<proteinExistence type="inferred from homology"/>
<gene>
    <name evidence="11" type="primary">recD</name>
    <name evidence="14" type="ordered locus">Mlg_0805</name>
</gene>
<keyword evidence="6 11" id="KW-0269">Exonuclease</keyword>
<dbReference type="HAMAP" id="MF_01487">
    <property type="entry name" value="RecD"/>
    <property type="match status" value="1"/>
</dbReference>
<comment type="similarity">
    <text evidence="11">Belongs to the RecD family.</text>
</comment>
<dbReference type="Gene3D" id="1.10.10.1020">
    <property type="entry name" value="RecBCD complex, subunit RecD, N-terminal domain"/>
    <property type="match status" value="1"/>
</dbReference>
<comment type="function">
    <text evidence="11">A helicase/nuclease that prepares dsDNA breaks (DSB) for recombinational DNA repair. Binds to DSBs and unwinds DNA via a highly rapid and processive ATP-dependent bidirectional helicase activity. Unwinds dsDNA until it encounters a Chi (crossover hotspot instigator) sequence from the 3' direction. Cuts ssDNA a few nucleotides 3' to the Chi site. The properties and activities of the enzyme are changed at Chi. The Chi-altered holoenzyme produces a long 3'-ssDNA overhang and facilitates RecA-binding to the ssDNA for homologous DNA recombination and repair. Holoenzyme degrades any linearized DNA that is unable to undergo homologous recombination. In the holoenzyme this subunit has ssDNA-dependent ATPase and 5'-3' helicase activity. When added to pre-assembled RecBC greatly stimulates nuclease activity and augments holoenzyme processivity. Negatively regulates the RecA-loading ability of RecBCD.</text>
</comment>
<evidence type="ECO:0000256" key="3">
    <source>
        <dbReference type="ARBA" id="ARBA00022763"/>
    </source>
</evidence>
<dbReference type="HOGENOM" id="CLU_007524_1_2_6"/>
<dbReference type="InterPro" id="IPR050534">
    <property type="entry name" value="Coronavir_polyprotein_1ab"/>
</dbReference>
<dbReference type="GO" id="GO:0009338">
    <property type="term" value="C:exodeoxyribonuclease V complex"/>
    <property type="evidence" value="ECO:0007669"/>
    <property type="project" value="InterPro"/>
</dbReference>
<keyword evidence="9 11" id="KW-0234">DNA repair</keyword>
<dbReference type="RefSeq" id="WP_011628554.1">
    <property type="nucleotide sequence ID" value="NC_008340.1"/>
</dbReference>
<dbReference type="CDD" id="cd17933">
    <property type="entry name" value="DEXSc_RecD-like"/>
    <property type="match status" value="1"/>
</dbReference>
<dbReference type="eggNOG" id="COG0507">
    <property type="taxonomic scope" value="Bacteria"/>
</dbReference>
<keyword evidence="7 11" id="KW-0067">ATP-binding</keyword>
<organism evidence="14 15">
    <name type="scientific">Alkalilimnicola ehrlichii (strain ATCC BAA-1101 / DSM 17681 / MLHE-1)</name>
    <dbReference type="NCBI Taxonomy" id="187272"/>
    <lineage>
        <taxon>Bacteria</taxon>
        <taxon>Pseudomonadati</taxon>
        <taxon>Pseudomonadota</taxon>
        <taxon>Gammaproteobacteria</taxon>
        <taxon>Chromatiales</taxon>
        <taxon>Ectothiorhodospiraceae</taxon>
        <taxon>Alkalilimnicola</taxon>
    </lineage>
</organism>
<dbReference type="GO" id="GO:0000724">
    <property type="term" value="P:double-strand break repair via homologous recombination"/>
    <property type="evidence" value="ECO:0007669"/>
    <property type="project" value="UniProtKB-UniRule"/>
</dbReference>
<keyword evidence="15" id="KW-1185">Reference proteome</keyword>
<evidence type="ECO:0000313" key="14">
    <source>
        <dbReference type="EMBL" id="ABI56159.1"/>
    </source>
</evidence>
<keyword evidence="8 11" id="KW-0238">DNA-binding</keyword>
<evidence type="ECO:0000256" key="7">
    <source>
        <dbReference type="ARBA" id="ARBA00022840"/>
    </source>
</evidence>
<dbReference type="InterPro" id="IPR027785">
    <property type="entry name" value="UvrD-like_helicase_C"/>
</dbReference>
<name>Q0AAH8_ALKEH</name>
<dbReference type="EC" id="5.6.2.3" evidence="11"/>
<feature type="domain" description="UvrD-like helicase C-terminal" evidence="12">
    <location>
        <begin position="630"/>
        <end position="675"/>
    </location>
</feature>
<evidence type="ECO:0000259" key="13">
    <source>
        <dbReference type="Pfam" id="PF21185"/>
    </source>
</evidence>
<dbReference type="Pfam" id="PF21185">
    <property type="entry name" value="RecD_N"/>
    <property type="match status" value="1"/>
</dbReference>
<dbReference type="InterPro" id="IPR049550">
    <property type="entry name" value="RecD_N"/>
</dbReference>
<feature type="binding site" evidence="11">
    <location>
        <begin position="210"/>
        <end position="217"/>
    </location>
    <ligand>
        <name>ATP</name>
        <dbReference type="ChEBI" id="CHEBI:30616"/>
    </ligand>
</feature>
<dbReference type="Pfam" id="PF13245">
    <property type="entry name" value="AAA_19"/>
    <property type="match status" value="1"/>
</dbReference>
<comment type="catalytic activity">
    <reaction evidence="11">
        <text>ATP + H2O = ADP + phosphate + H(+)</text>
        <dbReference type="Rhea" id="RHEA:13065"/>
        <dbReference type="ChEBI" id="CHEBI:15377"/>
        <dbReference type="ChEBI" id="CHEBI:15378"/>
        <dbReference type="ChEBI" id="CHEBI:30616"/>
        <dbReference type="ChEBI" id="CHEBI:43474"/>
        <dbReference type="ChEBI" id="CHEBI:456216"/>
        <dbReference type="EC" id="5.6.2.3"/>
    </reaction>
</comment>
<dbReference type="Pfam" id="PF13538">
    <property type="entry name" value="UvrD_C_2"/>
    <property type="match status" value="1"/>
</dbReference>
<accession>Q0AAH8</accession>
<dbReference type="KEGG" id="aeh:Mlg_0805"/>
<keyword evidence="5 11" id="KW-0347">Helicase</keyword>
<dbReference type="GO" id="GO:0005524">
    <property type="term" value="F:ATP binding"/>
    <property type="evidence" value="ECO:0007669"/>
    <property type="project" value="UniProtKB-UniRule"/>
</dbReference>
<evidence type="ECO:0000256" key="1">
    <source>
        <dbReference type="ARBA" id="ARBA00022722"/>
    </source>
</evidence>
<sequence>MPETATHPSSAPDPLQSAAGTLALLEAWVDGGWLRPLDRALAVFLHQHVPQAPPLLLLLAALTSHQVGRGHVCLELPALQADPDGTLSLPPEGGAEGAARPSRWLQGLDEAALAAALDCPELVQDGPGSSPLVRQEQRLYLRRYWDCEVRIGQALHRRMAAAADWQQGLDGEATRRWLERLFPAGGGAATDWQRLACALAAGRGFTVITGGPGTGKTTTVLRLLVLLQALQQAAADAPLRIRMAAPTGKAAARLNASVAGALARLPLDGVADAEALRAAIPTEVVTVHRLLGARPDSRHFRHRAGEPLPLDVLVVDEASMIDLELMASLLDALPPEARLILLGDKDQLASVEAGAVMGELCHRADGGHYTPATTAWLSEVSGESVPADYRDPAGRPLDQHIVMLRHSHRFGADSGIGALARAVNGGDAAAVEALWAAGASHPDIARLHLAGPEDPALEALAVAGGADHFAAGASGEGPRGYRYYLEAMHDGRPRDDAPRSAWDDWARSVLQAQGAFQLLGAVRRGPWGVEALNQRIAAALRDAGLVRATSAWYAGRPVIVTRNDYDLGLINGDMGVALAVPEGLAGGAPSDDAGRRDGARTVLRVAFLASDGSGRIRWVLPSRLEQVETAYALTVHKAQGSEFRHAALVLPDRVAPVLTRELLYTGITRASDWFSLLEPPGGVLVRAIRQRTLRSGGLRTRLV</sequence>
<evidence type="ECO:0000256" key="10">
    <source>
        <dbReference type="ARBA" id="ARBA00023235"/>
    </source>
</evidence>
<feature type="domain" description="RecBCD enzyme subunit RecD N-terminal" evidence="13">
    <location>
        <begin position="32"/>
        <end position="140"/>
    </location>
</feature>
<dbReference type="GO" id="GO:0043139">
    <property type="term" value="F:5'-3' DNA helicase activity"/>
    <property type="evidence" value="ECO:0007669"/>
    <property type="project" value="UniProtKB-UniRule"/>
</dbReference>
<dbReference type="InterPro" id="IPR027417">
    <property type="entry name" value="P-loop_NTPase"/>
</dbReference>
<evidence type="ECO:0000256" key="5">
    <source>
        <dbReference type="ARBA" id="ARBA00022806"/>
    </source>
</evidence>
<dbReference type="CDD" id="cd18809">
    <property type="entry name" value="SF1_C_RecD"/>
    <property type="match status" value="1"/>
</dbReference>
<dbReference type="SUPFAM" id="SSF52540">
    <property type="entry name" value="P-loop containing nucleoside triphosphate hydrolases"/>
    <property type="match status" value="2"/>
</dbReference>
<dbReference type="PANTHER" id="PTHR43788">
    <property type="entry name" value="DNA2/NAM7 HELICASE FAMILY MEMBER"/>
    <property type="match status" value="1"/>
</dbReference>
<keyword evidence="1 11" id="KW-0540">Nuclease</keyword>
<keyword evidence="2 11" id="KW-0547">Nucleotide-binding</keyword>
<keyword evidence="4 11" id="KW-0378">Hydrolase</keyword>
<dbReference type="Gene3D" id="3.40.50.300">
    <property type="entry name" value="P-loop containing nucleotide triphosphate hydrolases"/>
    <property type="match status" value="3"/>
</dbReference>
<evidence type="ECO:0000256" key="11">
    <source>
        <dbReference type="HAMAP-Rule" id="MF_01487"/>
    </source>
</evidence>
<evidence type="ECO:0000256" key="6">
    <source>
        <dbReference type="ARBA" id="ARBA00022839"/>
    </source>
</evidence>
<evidence type="ECO:0000256" key="2">
    <source>
        <dbReference type="ARBA" id="ARBA00022741"/>
    </source>
</evidence>
<dbReference type="OrthoDB" id="9803432at2"/>
<dbReference type="GO" id="GO:0003677">
    <property type="term" value="F:DNA binding"/>
    <property type="evidence" value="ECO:0007669"/>
    <property type="project" value="UniProtKB-UniRule"/>
</dbReference>
<dbReference type="AlphaFoldDB" id="Q0AAH8"/>
<evidence type="ECO:0000256" key="8">
    <source>
        <dbReference type="ARBA" id="ARBA00023125"/>
    </source>
</evidence>
<keyword evidence="3 11" id="KW-0227">DNA damage</keyword>
<reference evidence="15" key="1">
    <citation type="submission" date="2006-08" db="EMBL/GenBank/DDBJ databases">
        <title>Complete sequence of Alkalilimnicola ehrilichei MLHE-1.</title>
        <authorList>
            <person name="Copeland A."/>
            <person name="Lucas S."/>
            <person name="Lapidus A."/>
            <person name="Barry K."/>
            <person name="Detter J.C."/>
            <person name="Glavina del Rio T."/>
            <person name="Hammon N."/>
            <person name="Israni S."/>
            <person name="Dalin E."/>
            <person name="Tice H."/>
            <person name="Pitluck S."/>
            <person name="Sims D."/>
            <person name="Brettin T."/>
            <person name="Bruce D."/>
            <person name="Han C."/>
            <person name="Tapia R."/>
            <person name="Gilna P."/>
            <person name="Schmutz J."/>
            <person name="Larimer F."/>
            <person name="Land M."/>
            <person name="Hauser L."/>
            <person name="Kyrpides N."/>
            <person name="Mikhailova N."/>
            <person name="Oremland R.S."/>
            <person name="Hoeft S.E."/>
            <person name="Switzer-Blum J."/>
            <person name="Kulp T."/>
            <person name="King G."/>
            <person name="Tabita R."/>
            <person name="Witte B."/>
            <person name="Santini J.M."/>
            <person name="Basu P."/>
            <person name="Hollibaugh J.T."/>
            <person name="Xie G."/>
            <person name="Stolz J.F."/>
            <person name="Richardson P."/>
        </authorList>
    </citation>
    <scope>NUCLEOTIDE SEQUENCE [LARGE SCALE GENOMIC DNA]</scope>
    <source>
        <strain evidence="15">ATCC BAA-1101 / DSM 17681 / MLHE-1</strain>
    </source>
</reference>